<dbReference type="Proteomes" id="UP001066276">
    <property type="component" value="Chromosome 7"/>
</dbReference>
<evidence type="ECO:0000313" key="2">
    <source>
        <dbReference type="Proteomes" id="UP001066276"/>
    </source>
</evidence>
<dbReference type="EMBL" id="JANPWB010000011">
    <property type="protein sequence ID" value="KAJ1130352.1"/>
    <property type="molecule type" value="Genomic_DNA"/>
</dbReference>
<sequence>MDLVVEEARDLKEAGMPRQASQVVAVAILACSPPRMMQVASSLLLEVSVRGHSVAKHAAPRGGHRGRVAKKSQEGHCGLSSSEPTAHVVVVRRPDLEHRSVRNEGEGLAAVLQEHATSAKAPRARPVPARLAAEGSGRVGFSCQSKLVSGGGRVRGDGAINIQGFCHAVREDSGLYCNREGVDRGMTGLSNAAEAGQCRDSLGHETWL</sequence>
<gene>
    <name evidence="1" type="ORF">NDU88_008705</name>
</gene>
<proteinExistence type="predicted"/>
<dbReference type="AlphaFoldDB" id="A0AAV7PSW3"/>
<keyword evidence="2" id="KW-1185">Reference proteome</keyword>
<protein>
    <submittedName>
        <fullName evidence="1">Uncharacterized protein</fullName>
    </submittedName>
</protein>
<organism evidence="1 2">
    <name type="scientific">Pleurodeles waltl</name>
    <name type="common">Iberian ribbed newt</name>
    <dbReference type="NCBI Taxonomy" id="8319"/>
    <lineage>
        <taxon>Eukaryota</taxon>
        <taxon>Metazoa</taxon>
        <taxon>Chordata</taxon>
        <taxon>Craniata</taxon>
        <taxon>Vertebrata</taxon>
        <taxon>Euteleostomi</taxon>
        <taxon>Amphibia</taxon>
        <taxon>Batrachia</taxon>
        <taxon>Caudata</taxon>
        <taxon>Salamandroidea</taxon>
        <taxon>Salamandridae</taxon>
        <taxon>Pleurodelinae</taxon>
        <taxon>Pleurodeles</taxon>
    </lineage>
</organism>
<accession>A0AAV7PSW3</accession>
<comment type="caution">
    <text evidence="1">The sequence shown here is derived from an EMBL/GenBank/DDBJ whole genome shotgun (WGS) entry which is preliminary data.</text>
</comment>
<evidence type="ECO:0000313" key="1">
    <source>
        <dbReference type="EMBL" id="KAJ1130352.1"/>
    </source>
</evidence>
<name>A0AAV7PSW3_PLEWA</name>
<reference evidence="1" key="1">
    <citation type="journal article" date="2022" name="bioRxiv">
        <title>Sequencing and chromosome-scale assembly of the giantPleurodeles waltlgenome.</title>
        <authorList>
            <person name="Brown T."/>
            <person name="Elewa A."/>
            <person name="Iarovenko S."/>
            <person name="Subramanian E."/>
            <person name="Araus A.J."/>
            <person name="Petzold A."/>
            <person name="Susuki M."/>
            <person name="Suzuki K.-i.T."/>
            <person name="Hayashi T."/>
            <person name="Toyoda A."/>
            <person name="Oliveira C."/>
            <person name="Osipova E."/>
            <person name="Leigh N.D."/>
            <person name="Simon A."/>
            <person name="Yun M.H."/>
        </authorList>
    </citation>
    <scope>NUCLEOTIDE SEQUENCE</scope>
    <source>
        <strain evidence="1">20211129_DDA</strain>
        <tissue evidence="1">Liver</tissue>
    </source>
</reference>